<accession>A0A846MNL9</accession>
<evidence type="ECO:0008006" key="3">
    <source>
        <dbReference type="Google" id="ProtNLM"/>
    </source>
</evidence>
<dbReference type="Proteomes" id="UP000537126">
    <property type="component" value="Unassembled WGS sequence"/>
</dbReference>
<sequence length="301" mass="35340">MSDEHKVDIFFSLFEEVIERQNEAVKQMIFQELRLLKEKELPKVLEPVVERKIQVIEQRLAEMSGSNVAQAIRQQIKNSQHEMVDALYPIIGKLVRKYIQVELAKLSEKIDKQLNDTFSWSSIKREFLSLFGIKQKDVLLAQAQRPIIEEGFIIEQESGILLAHYTRNDTVDEDLIAGMLTAIKSFVKDAFHKDKGELGSIEYGDTTIILKDSFSYYLAVVVSGIVTTQYKEQLLDYLIEFERRHLAGKPKETIDGLQLKEAFIEHCEKSEDYFYKLKGKYHDIQEKLQQKNHFDWQFWRW</sequence>
<gene>
    <name evidence="1" type="ORF">FHS56_000537</name>
</gene>
<dbReference type="RefSeq" id="WP_166918330.1">
    <property type="nucleotide sequence ID" value="NZ_JAASRN010000001.1"/>
</dbReference>
<evidence type="ECO:0000313" key="1">
    <source>
        <dbReference type="EMBL" id="NIK73051.1"/>
    </source>
</evidence>
<reference evidence="1 2" key="1">
    <citation type="submission" date="2020-03" db="EMBL/GenBank/DDBJ databases">
        <title>Genomic Encyclopedia of Type Strains, Phase IV (KMG-IV): sequencing the most valuable type-strain genomes for metagenomic binning, comparative biology and taxonomic classification.</title>
        <authorList>
            <person name="Goeker M."/>
        </authorList>
    </citation>
    <scope>NUCLEOTIDE SEQUENCE [LARGE SCALE GENOMIC DNA]</scope>
    <source>
        <strain evidence="1 2">DSM 5718</strain>
    </source>
</reference>
<organism evidence="1 2">
    <name type="scientific">Thermonema lapsum</name>
    <dbReference type="NCBI Taxonomy" id="28195"/>
    <lineage>
        <taxon>Bacteria</taxon>
        <taxon>Pseudomonadati</taxon>
        <taxon>Bacteroidota</taxon>
        <taxon>Cytophagia</taxon>
        <taxon>Cytophagales</taxon>
        <taxon>Thermonemataceae</taxon>
        <taxon>Thermonema</taxon>
    </lineage>
</organism>
<protein>
    <recommendedName>
        <fullName evidence="3">Cell envelope biogenesis protein OmpA</fullName>
    </recommendedName>
</protein>
<comment type="caution">
    <text evidence="1">The sequence shown here is derived from an EMBL/GenBank/DDBJ whole genome shotgun (WGS) entry which is preliminary data.</text>
</comment>
<dbReference type="EMBL" id="JAASRN010000001">
    <property type="protein sequence ID" value="NIK73051.1"/>
    <property type="molecule type" value="Genomic_DNA"/>
</dbReference>
<keyword evidence="2" id="KW-1185">Reference proteome</keyword>
<dbReference type="AlphaFoldDB" id="A0A846MNL9"/>
<name>A0A846MNL9_9BACT</name>
<evidence type="ECO:0000313" key="2">
    <source>
        <dbReference type="Proteomes" id="UP000537126"/>
    </source>
</evidence>
<proteinExistence type="predicted"/>